<protein>
    <submittedName>
        <fullName evidence="1">Uncharacterized protein</fullName>
    </submittedName>
</protein>
<name>A0A495VRQ6_9BACT</name>
<organism evidence="1 2">
    <name type="scientific">Coprobacter fastidiosus NSB1 = JCM 33896</name>
    <dbReference type="NCBI Taxonomy" id="1349822"/>
    <lineage>
        <taxon>Bacteria</taxon>
        <taxon>Pseudomonadati</taxon>
        <taxon>Bacteroidota</taxon>
        <taxon>Bacteroidia</taxon>
        <taxon>Bacteroidales</taxon>
        <taxon>Barnesiellaceae</taxon>
        <taxon>Coprobacter</taxon>
    </lineage>
</organism>
<gene>
    <name evidence="1" type="ORF">BC742_1640</name>
</gene>
<accession>A0A495VRQ6</accession>
<dbReference type="EMBL" id="RBXN01000005">
    <property type="protein sequence ID" value="RKT51367.1"/>
    <property type="molecule type" value="Genomic_DNA"/>
</dbReference>
<dbReference type="AlphaFoldDB" id="A0A495VRQ6"/>
<evidence type="ECO:0000313" key="2">
    <source>
        <dbReference type="Proteomes" id="UP000269493"/>
    </source>
</evidence>
<sequence>MRNKINKKMSVKTFILTDISRIKIEFYHKTRKYFFKIIIISKLQELYNLPIKNIIT</sequence>
<evidence type="ECO:0000313" key="1">
    <source>
        <dbReference type="EMBL" id="RKT51367.1"/>
    </source>
</evidence>
<keyword evidence="2" id="KW-1185">Reference proteome</keyword>
<dbReference type="Proteomes" id="UP000269493">
    <property type="component" value="Unassembled WGS sequence"/>
</dbReference>
<reference evidence="1 2" key="1">
    <citation type="submission" date="2018-10" db="EMBL/GenBank/DDBJ databases">
        <title>Genomic Encyclopedia of Archaeal and Bacterial Type Strains, Phase II (KMG-II): from individual species to whole genera.</title>
        <authorList>
            <person name="Goeker M."/>
        </authorList>
    </citation>
    <scope>NUCLEOTIDE SEQUENCE [LARGE SCALE GENOMIC DNA]</scope>
    <source>
        <strain evidence="1 2">NSB1</strain>
    </source>
</reference>
<proteinExistence type="predicted"/>
<comment type="caution">
    <text evidence="1">The sequence shown here is derived from an EMBL/GenBank/DDBJ whole genome shotgun (WGS) entry which is preliminary data.</text>
</comment>